<sequence length="147" mass="16240">MTGPPGPLLRLIHDQRIAFLAVGGINTLVGFGWFVLFELTIGRALGDFGYLATLACAHIASVLCAFVLYRRFVFRVRGHVVRDLLRFELVYLVSLGINFALLPLLVEFANLPPIAAQALIVTVTTLVSWFGHRGFSFRRSAHEKDAG</sequence>
<dbReference type="EMBL" id="CP043504">
    <property type="protein sequence ID" value="QEO10696.1"/>
    <property type="molecule type" value="Genomic_DNA"/>
</dbReference>
<dbReference type="PANTHER" id="PTHR38459">
    <property type="entry name" value="PROPHAGE BACTOPRENOL-LINKED GLUCOSE TRANSLOCASE HOMOLOG"/>
    <property type="match status" value="1"/>
</dbReference>
<feature type="transmembrane region" description="Helical" evidence="6">
    <location>
        <begin position="17"/>
        <end position="36"/>
    </location>
</feature>
<evidence type="ECO:0000256" key="1">
    <source>
        <dbReference type="ARBA" id="ARBA00004141"/>
    </source>
</evidence>
<evidence type="ECO:0000256" key="3">
    <source>
        <dbReference type="ARBA" id="ARBA00022692"/>
    </source>
</evidence>
<dbReference type="KEGG" id="lyk:FLP23_00460"/>
<evidence type="ECO:0000313" key="8">
    <source>
        <dbReference type="EMBL" id="QEO10696.1"/>
    </source>
</evidence>
<evidence type="ECO:0000256" key="5">
    <source>
        <dbReference type="ARBA" id="ARBA00023136"/>
    </source>
</evidence>
<dbReference type="PANTHER" id="PTHR38459:SF1">
    <property type="entry name" value="PROPHAGE BACTOPRENOL-LINKED GLUCOSE TRANSLOCASE HOMOLOG"/>
    <property type="match status" value="1"/>
</dbReference>
<evidence type="ECO:0000256" key="2">
    <source>
        <dbReference type="ARBA" id="ARBA00009399"/>
    </source>
</evidence>
<evidence type="ECO:0000256" key="4">
    <source>
        <dbReference type="ARBA" id="ARBA00022989"/>
    </source>
</evidence>
<dbReference type="Proteomes" id="UP000322159">
    <property type="component" value="Chromosome"/>
</dbReference>
<protein>
    <submittedName>
        <fullName evidence="8">GtrA family protein</fullName>
    </submittedName>
</protein>
<keyword evidence="3 6" id="KW-0812">Transmembrane</keyword>
<reference evidence="8 9" key="1">
    <citation type="submission" date="2019-09" db="EMBL/GenBank/DDBJ databases">
        <title>Genome sequencing of strain KACC 19322.</title>
        <authorList>
            <person name="Heo J."/>
            <person name="Kim S.-J."/>
            <person name="Kim J.-S."/>
            <person name="Hong S.-B."/>
            <person name="Kwon S.-W."/>
        </authorList>
    </citation>
    <scope>NUCLEOTIDE SEQUENCE [LARGE SCALE GENOMIC DNA]</scope>
    <source>
        <strain evidence="8 9">KACC 19322</strain>
    </source>
</reference>
<gene>
    <name evidence="8" type="ORF">FLP23_00460</name>
</gene>
<feature type="transmembrane region" description="Helical" evidence="6">
    <location>
        <begin position="114"/>
        <end position="131"/>
    </location>
</feature>
<dbReference type="InterPro" id="IPR007267">
    <property type="entry name" value="GtrA_DPMS_TM"/>
</dbReference>
<feature type="transmembrane region" description="Helical" evidence="6">
    <location>
        <begin position="48"/>
        <end position="69"/>
    </location>
</feature>
<organism evidence="8 9">
    <name type="scientific">Protaetiibacter larvae</name>
    <dbReference type="NCBI Taxonomy" id="2592654"/>
    <lineage>
        <taxon>Bacteria</taxon>
        <taxon>Bacillati</taxon>
        <taxon>Actinomycetota</taxon>
        <taxon>Actinomycetes</taxon>
        <taxon>Micrococcales</taxon>
        <taxon>Microbacteriaceae</taxon>
        <taxon>Protaetiibacter</taxon>
    </lineage>
</organism>
<dbReference type="AlphaFoldDB" id="A0A5C1YA45"/>
<accession>A0A5C1YA45</accession>
<name>A0A5C1YA45_9MICO</name>
<feature type="domain" description="GtrA/DPMS transmembrane" evidence="7">
    <location>
        <begin position="19"/>
        <end position="137"/>
    </location>
</feature>
<evidence type="ECO:0000313" key="9">
    <source>
        <dbReference type="Proteomes" id="UP000322159"/>
    </source>
</evidence>
<evidence type="ECO:0000256" key="6">
    <source>
        <dbReference type="SAM" id="Phobius"/>
    </source>
</evidence>
<feature type="transmembrane region" description="Helical" evidence="6">
    <location>
        <begin position="89"/>
        <end position="108"/>
    </location>
</feature>
<comment type="similarity">
    <text evidence="2">Belongs to the GtrA family.</text>
</comment>
<dbReference type="InterPro" id="IPR051401">
    <property type="entry name" value="GtrA_CellWall_Glycosyl"/>
</dbReference>
<dbReference type="OrthoDB" id="4943658at2"/>
<proteinExistence type="inferred from homology"/>
<comment type="subcellular location">
    <subcellularLocation>
        <location evidence="1">Membrane</location>
        <topology evidence="1">Multi-pass membrane protein</topology>
    </subcellularLocation>
</comment>
<keyword evidence="4 6" id="KW-1133">Transmembrane helix</keyword>
<dbReference type="GO" id="GO:0000271">
    <property type="term" value="P:polysaccharide biosynthetic process"/>
    <property type="evidence" value="ECO:0007669"/>
    <property type="project" value="InterPro"/>
</dbReference>
<keyword evidence="9" id="KW-1185">Reference proteome</keyword>
<dbReference type="Pfam" id="PF04138">
    <property type="entry name" value="GtrA_DPMS_TM"/>
    <property type="match status" value="1"/>
</dbReference>
<dbReference type="GO" id="GO:0005886">
    <property type="term" value="C:plasma membrane"/>
    <property type="evidence" value="ECO:0007669"/>
    <property type="project" value="TreeGrafter"/>
</dbReference>
<evidence type="ECO:0000259" key="7">
    <source>
        <dbReference type="Pfam" id="PF04138"/>
    </source>
</evidence>
<keyword evidence="5 6" id="KW-0472">Membrane</keyword>